<dbReference type="PROSITE" id="PS50234">
    <property type="entry name" value="VWFA"/>
    <property type="match status" value="1"/>
</dbReference>
<evidence type="ECO:0000313" key="3">
    <source>
        <dbReference type="EMBL" id="RNA15210.1"/>
    </source>
</evidence>
<dbReference type="SUPFAM" id="SSF53300">
    <property type="entry name" value="vWA-like"/>
    <property type="match status" value="1"/>
</dbReference>
<keyword evidence="4" id="KW-1185">Reference proteome</keyword>
<dbReference type="InterPro" id="IPR036465">
    <property type="entry name" value="vWFA_dom_sf"/>
</dbReference>
<dbReference type="AlphaFoldDB" id="A0A3M7QV12"/>
<dbReference type="Pfam" id="PF00092">
    <property type="entry name" value="VWA"/>
    <property type="match status" value="1"/>
</dbReference>
<organism evidence="3 4">
    <name type="scientific">Brachionus plicatilis</name>
    <name type="common">Marine rotifer</name>
    <name type="synonym">Brachionus muelleri</name>
    <dbReference type="NCBI Taxonomy" id="10195"/>
    <lineage>
        <taxon>Eukaryota</taxon>
        <taxon>Metazoa</taxon>
        <taxon>Spiralia</taxon>
        <taxon>Gnathifera</taxon>
        <taxon>Rotifera</taxon>
        <taxon>Eurotatoria</taxon>
        <taxon>Monogononta</taxon>
        <taxon>Pseudotrocha</taxon>
        <taxon>Ploima</taxon>
        <taxon>Brachionidae</taxon>
        <taxon>Brachionus</taxon>
    </lineage>
</organism>
<reference evidence="3 4" key="1">
    <citation type="journal article" date="2018" name="Sci. Rep.">
        <title>Genomic signatures of local adaptation to the degree of environmental predictability in rotifers.</title>
        <authorList>
            <person name="Franch-Gras L."/>
            <person name="Hahn C."/>
            <person name="Garcia-Roger E.M."/>
            <person name="Carmona M.J."/>
            <person name="Serra M."/>
            <person name="Gomez A."/>
        </authorList>
    </citation>
    <scope>NUCLEOTIDE SEQUENCE [LARGE SCALE GENOMIC DNA]</scope>
    <source>
        <strain evidence="3">HYR1</strain>
    </source>
</reference>
<sequence length="236" mass="27078">MKLNKVIFFIFLTKLSLEQKALDIDLAIDCSPKSANVLFLIDASPKVNSNTFTDLLFRIIPTIIQTFNEHLSKFFLSILRYTDRVIEIIPLQKIDNPNLITSKLISIEKETKTSNAIRALDKSAQIFQATKNNVNLCIWFTDGLFDDRSFPSLVKKADNLKNSCQMLLFNFGPNGDVIKLRRLASANNFVYKTQDIDAFLNKSIEIFNFGCINDSIKKLSFILFNYKSLDKNYKNH</sequence>
<proteinExistence type="predicted"/>
<dbReference type="Proteomes" id="UP000276133">
    <property type="component" value="Unassembled WGS sequence"/>
</dbReference>
<dbReference type="InterPro" id="IPR002035">
    <property type="entry name" value="VWF_A"/>
</dbReference>
<dbReference type="EMBL" id="REGN01005009">
    <property type="protein sequence ID" value="RNA15210.1"/>
    <property type="molecule type" value="Genomic_DNA"/>
</dbReference>
<feature type="domain" description="VWFA" evidence="2">
    <location>
        <begin position="36"/>
        <end position="216"/>
    </location>
</feature>
<evidence type="ECO:0000256" key="1">
    <source>
        <dbReference type="SAM" id="SignalP"/>
    </source>
</evidence>
<evidence type="ECO:0000313" key="4">
    <source>
        <dbReference type="Proteomes" id="UP000276133"/>
    </source>
</evidence>
<accession>A0A3M7QV12</accession>
<dbReference type="Gene3D" id="3.40.50.410">
    <property type="entry name" value="von Willebrand factor, type A domain"/>
    <property type="match status" value="1"/>
</dbReference>
<dbReference type="SMART" id="SM00327">
    <property type="entry name" value="VWA"/>
    <property type="match status" value="1"/>
</dbReference>
<dbReference type="OrthoDB" id="10448956at2759"/>
<comment type="caution">
    <text evidence="3">The sequence shown here is derived from an EMBL/GenBank/DDBJ whole genome shotgun (WGS) entry which is preliminary data.</text>
</comment>
<keyword evidence="1" id="KW-0732">Signal</keyword>
<evidence type="ECO:0000259" key="2">
    <source>
        <dbReference type="PROSITE" id="PS50234"/>
    </source>
</evidence>
<feature type="signal peptide" evidence="1">
    <location>
        <begin position="1"/>
        <end position="23"/>
    </location>
</feature>
<gene>
    <name evidence="3" type="ORF">BpHYR1_010924</name>
</gene>
<protein>
    <recommendedName>
        <fullName evidence="2">VWFA domain-containing protein</fullName>
    </recommendedName>
</protein>
<feature type="chain" id="PRO_5018019759" description="VWFA domain-containing protein" evidence="1">
    <location>
        <begin position="24"/>
        <end position="236"/>
    </location>
</feature>
<name>A0A3M7QV12_BRAPC</name>